<proteinExistence type="predicted"/>
<organism evidence="1 2">
    <name type="scientific">Psychroflexus sediminis</name>
    <dbReference type="NCBI Taxonomy" id="470826"/>
    <lineage>
        <taxon>Bacteria</taxon>
        <taxon>Pseudomonadati</taxon>
        <taxon>Bacteroidota</taxon>
        <taxon>Flavobacteriia</taxon>
        <taxon>Flavobacteriales</taxon>
        <taxon>Flavobacteriaceae</taxon>
        <taxon>Psychroflexus</taxon>
    </lineage>
</organism>
<dbReference type="AlphaFoldDB" id="A0A1G7U6R5"/>
<dbReference type="EMBL" id="FNCW01000001">
    <property type="protein sequence ID" value="SDG43104.1"/>
    <property type="molecule type" value="Genomic_DNA"/>
</dbReference>
<gene>
    <name evidence="1" type="ORF">SAMN04488027_101290</name>
</gene>
<protein>
    <submittedName>
        <fullName evidence="1">Uncharacterized protein</fullName>
    </submittedName>
</protein>
<keyword evidence="2" id="KW-1185">Reference proteome</keyword>
<name>A0A1G7U6R5_9FLAO</name>
<sequence length="209" mass="24201">MTIVLINQSIYSQKKIVGKVEFYKSNNLNDRIFQSTTDVELEKINSNNHSIKVIQGKVVDSTKTDDNGIFKFNFNVSNMLDIVVNENSTVLEGRFHFKPNVIIENDTLLLKISDKKIAVYKDSISAKGFYSKYNEKKALEHFKQGKRQLLAIGGEMSKLKRKEQQKLTKNHDVKFNYVLFGSLMSRAKLRILERYNSKMKELLGIKNVW</sequence>
<evidence type="ECO:0000313" key="1">
    <source>
        <dbReference type="EMBL" id="SDG43104.1"/>
    </source>
</evidence>
<dbReference type="OrthoDB" id="1440848at2"/>
<accession>A0A1G7U6R5</accession>
<evidence type="ECO:0000313" key="2">
    <source>
        <dbReference type="Proteomes" id="UP000199296"/>
    </source>
</evidence>
<reference evidence="1 2" key="1">
    <citation type="submission" date="2016-10" db="EMBL/GenBank/DDBJ databases">
        <authorList>
            <person name="de Groot N.N."/>
        </authorList>
    </citation>
    <scope>NUCLEOTIDE SEQUENCE [LARGE SCALE GENOMIC DNA]</scope>
    <source>
        <strain evidence="1 2">DSM 19803</strain>
    </source>
</reference>
<dbReference type="Proteomes" id="UP000199296">
    <property type="component" value="Unassembled WGS sequence"/>
</dbReference>